<evidence type="ECO:0000313" key="3">
    <source>
        <dbReference type="Proteomes" id="UP000235388"/>
    </source>
</evidence>
<evidence type="ECO:0000256" key="1">
    <source>
        <dbReference type="SAM" id="MobiDB-lite"/>
    </source>
</evidence>
<dbReference type="Proteomes" id="UP000235388">
    <property type="component" value="Unassembled WGS sequence"/>
</dbReference>
<gene>
    <name evidence="2" type="ORF">PCANC_15389</name>
</gene>
<feature type="region of interest" description="Disordered" evidence="1">
    <location>
        <begin position="201"/>
        <end position="259"/>
    </location>
</feature>
<proteinExistence type="predicted"/>
<organism evidence="2 3">
    <name type="scientific">Puccinia coronata f. sp. avenae</name>
    <dbReference type="NCBI Taxonomy" id="200324"/>
    <lineage>
        <taxon>Eukaryota</taxon>
        <taxon>Fungi</taxon>
        <taxon>Dikarya</taxon>
        <taxon>Basidiomycota</taxon>
        <taxon>Pucciniomycotina</taxon>
        <taxon>Pucciniomycetes</taxon>
        <taxon>Pucciniales</taxon>
        <taxon>Pucciniaceae</taxon>
        <taxon>Puccinia</taxon>
    </lineage>
</organism>
<dbReference type="AlphaFoldDB" id="A0A2N5SUA1"/>
<name>A0A2N5SUA1_9BASI</name>
<keyword evidence="3" id="KW-1185">Reference proteome</keyword>
<comment type="caution">
    <text evidence="2">The sequence shown here is derived from an EMBL/GenBank/DDBJ whole genome shotgun (WGS) entry which is preliminary data.</text>
</comment>
<accession>A0A2N5SUA1</accession>
<sequence>MVAAEAAISFLHADSWATPVAANSEENLLPATVQYLFRPNAIPAITKFDWEAAEPIHYLVASDQKKKKRILQEERFIHQQLMEALSLPEEKPLVLENALLSLGAWVGFQDARPMQECKNELAAGSHSGSEIPSIVPDLNHPVYIRRAHPSSDRSTRTGGEGLYQPNKELFLGKQVQAGTCLPRNNASASWYKLVPDRWRQQRCPPVKPRSSSTADPKMGPYLKFTDPNPKTSAHRGPYQHPYSMADPKNHGLVPTSRDG</sequence>
<evidence type="ECO:0000313" key="2">
    <source>
        <dbReference type="EMBL" id="PLW16806.1"/>
    </source>
</evidence>
<dbReference type="EMBL" id="PGCJ01000862">
    <property type="protein sequence ID" value="PLW16806.1"/>
    <property type="molecule type" value="Genomic_DNA"/>
</dbReference>
<reference evidence="2 3" key="1">
    <citation type="submission" date="2017-11" db="EMBL/GenBank/DDBJ databases">
        <title>De novo assembly and phasing of dikaryotic genomes from two isolates of Puccinia coronata f. sp. avenae, the causal agent of oat crown rust.</title>
        <authorList>
            <person name="Miller M.E."/>
            <person name="Zhang Y."/>
            <person name="Omidvar V."/>
            <person name="Sperschneider J."/>
            <person name="Schwessinger B."/>
            <person name="Raley C."/>
            <person name="Palmer J.M."/>
            <person name="Garnica D."/>
            <person name="Upadhyaya N."/>
            <person name="Rathjen J."/>
            <person name="Taylor J.M."/>
            <person name="Park R.F."/>
            <person name="Dodds P.N."/>
            <person name="Hirsch C.D."/>
            <person name="Kianian S.F."/>
            <person name="Figueroa M."/>
        </authorList>
    </citation>
    <scope>NUCLEOTIDE SEQUENCE [LARGE SCALE GENOMIC DNA]</scope>
    <source>
        <strain evidence="2">12NC29</strain>
    </source>
</reference>
<protein>
    <submittedName>
        <fullName evidence="2">Uncharacterized protein</fullName>
    </submittedName>
</protein>